<feature type="signal peptide" evidence="3">
    <location>
        <begin position="1"/>
        <end position="23"/>
    </location>
</feature>
<dbReference type="PANTHER" id="PTHR30203">
    <property type="entry name" value="OUTER MEMBRANE CATION EFFLUX PROTEIN"/>
    <property type="match status" value="1"/>
</dbReference>
<dbReference type="AlphaFoldDB" id="A0A550JBQ8"/>
<evidence type="ECO:0000256" key="1">
    <source>
        <dbReference type="ARBA" id="ARBA00007613"/>
    </source>
</evidence>
<reference evidence="4 5" key="1">
    <citation type="submission" date="2019-07" db="EMBL/GenBank/DDBJ databases">
        <title>Insights of Desulfuromonas acetexigens electromicrobiology.</title>
        <authorList>
            <person name="Katuri K."/>
            <person name="Sapireddy V."/>
            <person name="Shaw D.R."/>
            <person name="Saikaly P."/>
        </authorList>
    </citation>
    <scope>NUCLEOTIDE SEQUENCE [LARGE SCALE GENOMIC DNA]</scope>
    <source>
        <strain evidence="4 5">2873</strain>
    </source>
</reference>
<sequence>MSRTLRTCLGAILAFALYSPALAEDFSAATAGAPLTLDRALALALAEARHPELSAAQEEILAREAELGQAALRPNPTLDLELENFAGSGEFSGADGIETTLLLTQPIELGGKRERRRQSAEIALERSRAEQEIARSDLTARTADRFLAVLAAQKRLLLTQSQVDLARRSLAAVEDRVAAGQAPATEIHRARLAVIELELEISREEGELAAARLELAGLLGVDADACVVAGELSPLPAPPLLEDLAAELTESPGQRQKQLLIEERRRELALEQALGTPDLDLSLGGRYFNEDNDGALIAGFSLPLPLFDRNQGKIAAAGHRRNQAQAEAESSLQAARAALARAWQQLENARKRAAILDDQLLPTAEAAFAAAEYGYRAGKFPLFDVLDAQRTLIDLRQRRLAALIDDRQARIEIERLLGRPLAAATAKENDPS</sequence>
<dbReference type="SUPFAM" id="SSF56954">
    <property type="entry name" value="Outer membrane efflux proteins (OEP)"/>
    <property type="match status" value="1"/>
</dbReference>
<keyword evidence="3" id="KW-0732">Signal</keyword>
<organism evidence="4 5">
    <name type="scientific">Trichloromonas acetexigens</name>
    <dbReference type="NCBI Taxonomy" id="38815"/>
    <lineage>
        <taxon>Bacteria</taxon>
        <taxon>Pseudomonadati</taxon>
        <taxon>Thermodesulfobacteriota</taxon>
        <taxon>Desulfuromonadia</taxon>
        <taxon>Desulfuromonadales</taxon>
        <taxon>Trichloromonadaceae</taxon>
        <taxon>Trichloromonas</taxon>
    </lineage>
</organism>
<dbReference type="EMBL" id="VJVV01000007">
    <property type="protein sequence ID" value="TRO80583.1"/>
    <property type="molecule type" value="Genomic_DNA"/>
</dbReference>
<protein>
    <submittedName>
        <fullName evidence="4">TolC family protein</fullName>
    </submittedName>
</protein>
<feature type="chain" id="PRO_5022107267" evidence="3">
    <location>
        <begin position="24"/>
        <end position="432"/>
    </location>
</feature>
<dbReference type="Proteomes" id="UP000317155">
    <property type="component" value="Unassembled WGS sequence"/>
</dbReference>
<keyword evidence="2" id="KW-0175">Coiled coil</keyword>
<evidence type="ECO:0000313" key="5">
    <source>
        <dbReference type="Proteomes" id="UP000317155"/>
    </source>
</evidence>
<dbReference type="GO" id="GO:0015562">
    <property type="term" value="F:efflux transmembrane transporter activity"/>
    <property type="evidence" value="ECO:0007669"/>
    <property type="project" value="InterPro"/>
</dbReference>
<dbReference type="RefSeq" id="WP_092058175.1">
    <property type="nucleotide sequence ID" value="NZ_FOJJ01000039.1"/>
</dbReference>
<feature type="coiled-coil region" evidence="2">
    <location>
        <begin position="187"/>
        <end position="214"/>
    </location>
</feature>
<evidence type="ECO:0000313" key="4">
    <source>
        <dbReference type="EMBL" id="TRO80583.1"/>
    </source>
</evidence>
<comment type="caution">
    <text evidence="4">The sequence shown here is derived from an EMBL/GenBank/DDBJ whole genome shotgun (WGS) entry which is preliminary data.</text>
</comment>
<dbReference type="Pfam" id="PF02321">
    <property type="entry name" value="OEP"/>
    <property type="match status" value="2"/>
</dbReference>
<gene>
    <name evidence="4" type="ORF">FL622_10860</name>
</gene>
<dbReference type="InterPro" id="IPR003423">
    <property type="entry name" value="OMP_efflux"/>
</dbReference>
<accession>A0A550JBQ8</accession>
<dbReference type="OrthoDB" id="9791261at2"/>
<proteinExistence type="inferred from homology"/>
<name>A0A550JBQ8_9BACT</name>
<comment type="similarity">
    <text evidence="1">Belongs to the outer membrane factor (OMF) (TC 1.B.17) family.</text>
</comment>
<dbReference type="Gene3D" id="1.20.1600.10">
    <property type="entry name" value="Outer membrane efflux proteins (OEP)"/>
    <property type="match status" value="1"/>
</dbReference>
<dbReference type="InterPro" id="IPR010131">
    <property type="entry name" value="MdtP/NodT-like"/>
</dbReference>
<evidence type="ECO:0000256" key="2">
    <source>
        <dbReference type="SAM" id="Coils"/>
    </source>
</evidence>
<keyword evidence="5" id="KW-1185">Reference proteome</keyword>
<dbReference type="PANTHER" id="PTHR30203:SF24">
    <property type="entry name" value="BLR4935 PROTEIN"/>
    <property type="match status" value="1"/>
</dbReference>
<evidence type="ECO:0000256" key="3">
    <source>
        <dbReference type="SAM" id="SignalP"/>
    </source>
</evidence>